<dbReference type="AlphaFoldDB" id="A0A1F7S0S8"/>
<proteinExistence type="predicted"/>
<accession>A0A1F7S0S8</accession>
<name>A0A1F7S0S8_9BACT</name>
<evidence type="ECO:0000313" key="1">
    <source>
        <dbReference type="EMBL" id="OGL47425.1"/>
    </source>
</evidence>
<sequence length="99" mass="12055">MTKTKLKSYCNEMCFERLKEINKELENEGLERFIKNGKCPHNYCFEIFGYDMKNERANFINVYYDLCDYYEDNDMKQIDIYILRSFALRYTNVLRLLGV</sequence>
<dbReference type="Proteomes" id="UP000179266">
    <property type="component" value="Unassembled WGS sequence"/>
</dbReference>
<gene>
    <name evidence="1" type="ORF">A2161_09120</name>
</gene>
<organism evidence="1 2">
    <name type="scientific">Candidatus Schekmanbacteria bacterium RBG_13_48_7</name>
    <dbReference type="NCBI Taxonomy" id="1817878"/>
    <lineage>
        <taxon>Bacteria</taxon>
        <taxon>Candidatus Schekmaniibacteriota</taxon>
    </lineage>
</organism>
<evidence type="ECO:0000313" key="2">
    <source>
        <dbReference type="Proteomes" id="UP000179266"/>
    </source>
</evidence>
<protein>
    <submittedName>
        <fullName evidence="1">Uncharacterized protein</fullName>
    </submittedName>
</protein>
<comment type="caution">
    <text evidence="1">The sequence shown here is derived from an EMBL/GenBank/DDBJ whole genome shotgun (WGS) entry which is preliminary data.</text>
</comment>
<dbReference type="EMBL" id="MGDD01000074">
    <property type="protein sequence ID" value="OGL47425.1"/>
    <property type="molecule type" value="Genomic_DNA"/>
</dbReference>
<reference evidence="1 2" key="1">
    <citation type="journal article" date="2016" name="Nat. Commun.">
        <title>Thousands of microbial genomes shed light on interconnected biogeochemical processes in an aquifer system.</title>
        <authorList>
            <person name="Anantharaman K."/>
            <person name="Brown C.T."/>
            <person name="Hug L.A."/>
            <person name="Sharon I."/>
            <person name="Castelle C.J."/>
            <person name="Probst A.J."/>
            <person name="Thomas B.C."/>
            <person name="Singh A."/>
            <person name="Wilkins M.J."/>
            <person name="Karaoz U."/>
            <person name="Brodie E.L."/>
            <person name="Williams K.H."/>
            <person name="Hubbard S.S."/>
            <person name="Banfield J.F."/>
        </authorList>
    </citation>
    <scope>NUCLEOTIDE SEQUENCE [LARGE SCALE GENOMIC DNA]</scope>
</reference>